<gene>
    <name evidence="3" type="ORF">EPA93_34345</name>
</gene>
<dbReference type="KEGG" id="kbs:EPA93_34345"/>
<dbReference type="PANTHER" id="PTHR46825:SF15">
    <property type="entry name" value="BETA-LACTAMASE-RELATED DOMAIN-CONTAINING PROTEIN"/>
    <property type="match status" value="1"/>
</dbReference>
<feature type="domain" description="Beta-lactamase-related" evidence="1">
    <location>
        <begin position="17"/>
        <end position="350"/>
    </location>
</feature>
<feature type="domain" description="Peptidase S12 Pab87-related C-terminal" evidence="2">
    <location>
        <begin position="400"/>
        <end position="485"/>
    </location>
</feature>
<dbReference type="InterPro" id="IPR050491">
    <property type="entry name" value="AmpC-like"/>
</dbReference>
<proteinExistence type="predicted"/>
<dbReference type="Gene3D" id="3.40.710.10">
    <property type="entry name" value="DD-peptidase/beta-lactamase superfamily"/>
    <property type="match status" value="1"/>
</dbReference>
<sequence length="498" mass="55930">MTQQSPTSYQARLQSFAQFAQRVMQDWLIPGLAVGVVKDGEVIFAEGFGQRDREKGLAITPQTIFPIASCTKAFVAMALAMLVDEGKLDWDVPLRRYLPEFKLVDEVASERISVRDLLTHRTGVPGHDLATFNLQFNTAELLERIAHLEPNSDIRTTWQYNNLMYGVAGHVLERISGLSWDEFIRQRILEPLGMKNTSFTVQDIWAQDDYAMPYKAVAGQLRRTNFYTALAADGPAGAINSNVEDMTRWLRCLLRQGRYGDGEQRLISAEQFAQLIEPQMLVPITHYQMGQRYLEESRYHYALGWRVFNYRGHLLAQHSGGINGFTLMTTFLPDDDLGIVVLTNLEPSHALFPNIFVYNLCDRVLGLDELPWNERMMSATNELMSHMALAREQEACKPGPAAPLSHQLSAYAGQYKHPGYGVMALTVEGQGLKCLYNTMEFSFTHLHYDVFHVEHSAIELSCRASFATDEAGKIASLALPLEPAASPIVFTRVGEGNG</sequence>
<dbReference type="SUPFAM" id="SSF56601">
    <property type="entry name" value="beta-lactamase/transpeptidase-like"/>
    <property type="match status" value="1"/>
</dbReference>
<accession>A0A4P6K056</accession>
<dbReference type="OrthoDB" id="9797709at2"/>
<dbReference type="GO" id="GO:0016787">
    <property type="term" value="F:hydrolase activity"/>
    <property type="evidence" value="ECO:0007669"/>
    <property type="project" value="UniProtKB-KW"/>
</dbReference>
<reference evidence="3 4" key="1">
    <citation type="submission" date="2019-01" db="EMBL/GenBank/DDBJ databases">
        <title>Ktedonosporobacter rubrisoli SCAWS-G2.</title>
        <authorList>
            <person name="Huang Y."/>
            <person name="Yan B."/>
        </authorList>
    </citation>
    <scope>NUCLEOTIDE SEQUENCE [LARGE SCALE GENOMIC DNA]</scope>
    <source>
        <strain evidence="3 4">SCAWS-G2</strain>
    </source>
</reference>
<dbReference type="Pfam" id="PF11954">
    <property type="entry name" value="DUF3471"/>
    <property type="match status" value="1"/>
</dbReference>
<dbReference type="Proteomes" id="UP000290365">
    <property type="component" value="Chromosome"/>
</dbReference>
<evidence type="ECO:0000259" key="1">
    <source>
        <dbReference type="Pfam" id="PF00144"/>
    </source>
</evidence>
<dbReference type="PANTHER" id="PTHR46825">
    <property type="entry name" value="D-ALANYL-D-ALANINE-CARBOXYPEPTIDASE/ENDOPEPTIDASE AMPH"/>
    <property type="match status" value="1"/>
</dbReference>
<protein>
    <submittedName>
        <fullName evidence="3">Serine hydrolase</fullName>
    </submittedName>
</protein>
<keyword evidence="4" id="KW-1185">Reference proteome</keyword>
<evidence type="ECO:0000259" key="2">
    <source>
        <dbReference type="Pfam" id="PF11954"/>
    </source>
</evidence>
<keyword evidence="3" id="KW-0378">Hydrolase</keyword>
<name>A0A4P6K056_KTERU</name>
<dbReference type="InterPro" id="IPR021860">
    <property type="entry name" value="Peptidase_S12_Pab87-rel_C"/>
</dbReference>
<dbReference type="InterPro" id="IPR001466">
    <property type="entry name" value="Beta-lactam-related"/>
</dbReference>
<evidence type="ECO:0000313" key="3">
    <source>
        <dbReference type="EMBL" id="QBD80776.1"/>
    </source>
</evidence>
<organism evidence="3 4">
    <name type="scientific">Ktedonosporobacter rubrisoli</name>
    <dbReference type="NCBI Taxonomy" id="2509675"/>
    <lineage>
        <taxon>Bacteria</taxon>
        <taxon>Bacillati</taxon>
        <taxon>Chloroflexota</taxon>
        <taxon>Ktedonobacteria</taxon>
        <taxon>Ktedonobacterales</taxon>
        <taxon>Ktedonosporobacteraceae</taxon>
        <taxon>Ktedonosporobacter</taxon>
    </lineage>
</organism>
<evidence type="ECO:0000313" key="4">
    <source>
        <dbReference type="Proteomes" id="UP000290365"/>
    </source>
</evidence>
<dbReference type="EMBL" id="CP035758">
    <property type="protein sequence ID" value="QBD80776.1"/>
    <property type="molecule type" value="Genomic_DNA"/>
</dbReference>
<dbReference type="Gene3D" id="2.40.128.600">
    <property type="match status" value="1"/>
</dbReference>
<dbReference type="RefSeq" id="WP_129891838.1">
    <property type="nucleotide sequence ID" value="NZ_CP035758.1"/>
</dbReference>
<dbReference type="AlphaFoldDB" id="A0A4P6K056"/>
<dbReference type="Pfam" id="PF00144">
    <property type="entry name" value="Beta-lactamase"/>
    <property type="match status" value="1"/>
</dbReference>
<dbReference type="InterPro" id="IPR012338">
    <property type="entry name" value="Beta-lactam/transpept-like"/>
</dbReference>